<protein>
    <submittedName>
        <fullName evidence="3">Tetratricopeptide repeat protein</fullName>
    </submittedName>
</protein>
<sequence>MPTPSRLRIAQVPAEYFLFAKDFGIDATLGPTGQKNRSWVLSWVLGSGCVRKRSVSLLLVAGLLCLAFCTGLVFFAGLHAEERAGRAGPTKPPEQWVGKQSATGQSYFTSGLSGNSPASGLTSAGRRLLESHFAAGADSKKERPKADNVRKQSLAEAPGYRGSAPFPERILRRELQSTLQGLRLQTLGASAFMPVSVGVPARAGRGPGVKLADSSMHRSRKDQYAPKGGEDRVTTAGRGFEPWPADPYSFSFTAGKLEVSRPGMTQSKVTYSEALPQRRDITQAYGVLLEARPGRSFFDGKQAFMRGNYWWASEIMMENRYTADAIADPYYLNWLLKSLLAARRLELIPPYLKQYRLRREVLRESSDERDAELFYLIGRYHFALGDMRLAREIFIDYLNQFSGSYYVPQNYYWIARSLEREEYLEEARTVYLLVVSYFSRHYLNSLAKYKAGVISLRLLKKQAEDFLRSRGVNWGL</sequence>
<evidence type="ECO:0000256" key="2">
    <source>
        <dbReference type="SAM" id="Phobius"/>
    </source>
</evidence>
<evidence type="ECO:0000256" key="1">
    <source>
        <dbReference type="SAM" id="MobiDB-lite"/>
    </source>
</evidence>
<feature type="compositionally biased region" description="Basic and acidic residues" evidence="1">
    <location>
        <begin position="138"/>
        <end position="150"/>
    </location>
</feature>
<dbReference type="RefSeq" id="WP_326926741.1">
    <property type="nucleotide sequence ID" value="NZ_CP123443.1"/>
</dbReference>
<evidence type="ECO:0000313" key="3">
    <source>
        <dbReference type="EMBL" id="WGK68556.1"/>
    </source>
</evidence>
<evidence type="ECO:0000313" key="4">
    <source>
        <dbReference type="Proteomes" id="UP001228690"/>
    </source>
</evidence>
<keyword evidence="2" id="KW-1133">Transmembrane helix</keyword>
<feature type="transmembrane region" description="Helical" evidence="2">
    <location>
        <begin position="57"/>
        <end position="78"/>
    </location>
</feature>
<name>A0ABY8MEZ5_9SPIO</name>
<keyword evidence="2" id="KW-0472">Membrane</keyword>
<feature type="region of interest" description="Disordered" evidence="1">
    <location>
        <begin position="134"/>
        <end position="161"/>
    </location>
</feature>
<dbReference type="InterPro" id="IPR011990">
    <property type="entry name" value="TPR-like_helical_dom_sf"/>
</dbReference>
<feature type="compositionally biased region" description="Basic and acidic residues" evidence="1">
    <location>
        <begin position="221"/>
        <end position="233"/>
    </location>
</feature>
<organism evidence="3 4">
    <name type="scientific">Candidatus Haliotispira prima</name>
    <dbReference type="NCBI Taxonomy" id="3034016"/>
    <lineage>
        <taxon>Bacteria</taxon>
        <taxon>Pseudomonadati</taxon>
        <taxon>Spirochaetota</taxon>
        <taxon>Spirochaetia</taxon>
        <taxon>Spirochaetales</taxon>
        <taxon>Spirochaetaceae</taxon>
        <taxon>Candidatus Haliotispira</taxon>
    </lineage>
</organism>
<feature type="region of interest" description="Disordered" evidence="1">
    <location>
        <begin position="206"/>
        <end position="233"/>
    </location>
</feature>
<dbReference type="Gene3D" id="1.25.40.10">
    <property type="entry name" value="Tetratricopeptide repeat domain"/>
    <property type="match status" value="1"/>
</dbReference>
<accession>A0ABY8MEZ5</accession>
<dbReference type="Proteomes" id="UP001228690">
    <property type="component" value="Chromosome"/>
</dbReference>
<proteinExistence type="predicted"/>
<keyword evidence="4" id="KW-1185">Reference proteome</keyword>
<dbReference type="EMBL" id="CP123443">
    <property type="protein sequence ID" value="WGK68556.1"/>
    <property type="molecule type" value="Genomic_DNA"/>
</dbReference>
<gene>
    <name evidence="3" type="ORF">P0082_08700</name>
</gene>
<keyword evidence="2" id="KW-0812">Transmembrane</keyword>
<reference evidence="3 4" key="1">
    <citation type="submission" date="2023-04" db="EMBL/GenBank/DDBJ databases">
        <title>Spirochaete genome identified in red abalone sample constitutes a novel genus.</title>
        <authorList>
            <person name="Sharma S.P."/>
            <person name="Purcell C.M."/>
            <person name="Hyde J.R."/>
            <person name="Severin A.J."/>
        </authorList>
    </citation>
    <scope>NUCLEOTIDE SEQUENCE [LARGE SCALE GENOMIC DNA]</scope>
    <source>
        <strain evidence="3 4">SP-2023</strain>
    </source>
</reference>